<keyword evidence="4 5" id="KW-0472">Membrane</keyword>
<evidence type="ECO:0000256" key="3">
    <source>
        <dbReference type="ARBA" id="ARBA00022989"/>
    </source>
</evidence>
<dbReference type="AlphaFoldDB" id="A0A0P4W5W5"/>
<evidence type="ECO:0000256" key="4">
    <source>
        <dbReference type="ARBA" id="ARBA00023136"/>
    </source>
</evidence>
<dbReference type="GO" id="GO:0016020">
    <property type="term" value="C:membrane"/>
    <property type="evidence" value="ECO:0007669"/>
    <property type="project" value="UniProtKB-SubCell"/>
</dbReference>
<feature type="transmembrane region" description="Helical" evidence="5">
    <location>
        <begin position="107"/>
        <end position="127"/>
    </location>
</feature>
<evidence type="ECO:0000256" key="5">
    <source>
        <dbReference type="SAM" id="Phobius"/>
    </source>
</evidence>
<feature type="transmembrane region" description="Helical" evidence="5">
    <location>
        <begin position="61"/>
        <end position="86"/>
    </location>
</feature>
<evidence type="ECO:0000256" key="2">
    <source>
        <dbReference type="ARBA" id="ARBA00022692"/>
    </source>
</evidence>
<evidence type="ECO:0008006" key="7">
    <source>
        <dbReference type="Google" id="ProtNLM"/>
    </source>
</evidence>
<sequence>MCWRVCGHEWSEAARLAGVAVVAAADLVLLLAAVVWALLSLSPGQGALHFLSPWVSRTRLALLRLAALYPVPVLAAGLGTSLTLMADLTVPEWPLRRVAAARGRRLLLVRCLAALLLLPAPLAFQWYERQVEAVAHRGLNLELHRYPYSAPGRAHLHGLQYQLQCCGVYSMEDWYNMDAAQAQYAFLLQTGSAGTLPLTSHVPFSCCRRYMARRCSTKDVRLQVARLMWHERPCINTLGCVPRLRHEAAAFQRYGWLLLLWGLLQLPAPCVPLRLFTTSMQVAAWRAYRRRRANLTKPAAGYLVTAALEAIERRPSQ</sequence>
<keyword evidence="2 5" id="KW-0812">Transmembrane</keyword>
<evidence type="ECO:0000256" key="1">
    <source>
        <dbReference type="ARBA" id="ARBA00004141"/>
    </source>
</evidence>
<dbReference type="Gene3D" id="1.10.1450.10">
    <property type="entry name" value="Tetraspanin"/>
    <property type="match status" value="1"/>
</dbReference>
<dbReference type="InterPro" id="IPR008952">
    <property type="entry name" value="Tetraspanin_EC2_sf"/>
</dbReference>
<protein>
    <recommendedName>
        <fullName evidence="7">Tetraspanin</fullName>
    </recommendedName>
</protein>
<comment type="subcellular location">
    <subcellularLocation>
        <location evidence="1">Membrane</location>
        <topology evidence="1">Multi-pass membrane protein</topology>
    </subcellularLocation>
</comment>
<evidence type="ECO:0000313" key="6">
    <source>
        <dbReference type="EMBL" id="JAI62090.1"/>
    </source>
</evidence>
<accession>A0A0P4W5W5</accession>
<dbReference type="InterPro" id="IPR018499">
    <property type="entry name" value="Tetraspanin/Peripherin"/>
</dbReference>
<proteinExistence type="predicted"/>
<reference evidence="6" key="1">
    <citation type="submission" date="2015-09" db="EMBL/GenBank/DDBJ databases">
        <title>Scylla olivacea transcriptome.</title>
        <authorList>
            <person name="Ikhwanuddin M."/>
        </authorList>
    </citation>
    <scope>NUCLEOTIDE SEQUENCE</scope>
</reference>
<name>A0A0P4W5W5_SCYOL</name>
<dbReference type="EMBL" id="GDRN01080994">
    <property type="protein sequence ID" value="JAI62090.1"/>
    <property type="molecule type" value="Transcribed_RNA"/>
</dbReference>
<organism evidence="6">
    <name type="scientific">Scylla olivacea</name>
    <name type="common">Orange mud crab</name>
    <name type="synonym">Cancer olivacea</name>
    <dbReference type="NCBI Taxonomy" id="85551"/>
    <lineage>
        <taxon>Eukaryota</taxon>
        <taxon>Metazoa</taxon>
        <taxon>Ecdysozoa</taxon>
        <taxon>Arthropoda</taxon>
        <taxon>Crustacea</taxon>
        <taxon>Multicrustacea</taxon>
        <taxon>Malacostraca</taxon>
        <taxon>Eumalacostraca</taxon>
        <taxon>Eucarida</taxon>
        <taxon>Decapoda</taxon>
        <taxon>Pleocyemata</taxon>
        <taxon>Brachyura</taxon>
        <taxon>Eubrachyura</taxon>
        <taxon>Portunoidea</taxon>
        <taxon>Portunidae</taxon>
        <taxon>Portuninae</taxon>
        <taxon>Scylla</taxon>
    </lineage>
</organism>
<dbReference type="SUPFAM" id="SSF48652">
    <property type="entry name" value="Tetraspanin"/>
    <property type="match status" value="1"/>
</dbReference>
<feature type="transmembrane region" description="Helical" evidence="5">
    <location>
        <begin position="16"/>
        <end position="41"/>
    </location>
</feature>
<keyword evidence="3 5" id="KW-1133">Transmembrane helix</keyword>
<dbReference type="Pfam" id="PF00335">
    <property type="entry name" value="Tetraspanin"/>
    <property type="match status" value="1"/>
</dbReference>